<protein>
    <recommendedName>
        <fullName evidence="1">HD domain-containing protein</fullName>
    </recommendedName>
</protein>
<evidence type="ECO:0000259" key="1">
    <source>
        <dbReference type="Pfam" id="PF01966"/>
    </source>
</evidence>
<dbReference type="PANTHER" id="PTHR11373:SF4">
    <property type="entry name" value="DEOXYNUCLEOSIDE TRIPHOSPHATE TRIPHOSPHOHYDROLASE SAMHD1"/>
    <property type="match status" value="1"/>
</dbReference>
<proteinExistence type="predicted"/>
<reference evidence="2 3" key="1">
    <citation type="journal article" date="2016" name="Nat. Commun.">
        <title>Thousands of microbial genomes shed light on interconnected biogeochemical processes in an aquifer system.</title>
        <authorList>
            <person name="Anantharaman K."/>
            <person name="Brown C.T."/>
            <person name="Hug L.A."/>
            <person name="Sharon I."/>
            <person name="Castelle C.J."/>
            <person name="Probst A.J."/>
            <person name="Thomas B.C."/>
            <person name="Singh A."/>
            <person name="Wilkins M.J."/>
            <person name="Karaoz U."/>
            <person name="Brodie E.L."/>
            <person name="Williams K.H."/>
            <person name="Hubbard S.S."/>
            <person name="Banfield J.F."/>
        </authorList>
    </citation>
    <scope>NUCLEOTIDE SEQUENCE [LARGE SCALE GENOMIC DNA]</scope>
</reference>
<dbReference type="STRING" id="1798410.A3H63_02670"/>
<dbReference type="InterPro" id="IPR006674">
    <property type="entry name" value="HD_domain"/>
</dbReference>
<dbReference type="Proteomes" id="UP000176284">
    <property type="component" value="Unassembled WGS sequence"/>
</dbReference>
<dbReference type="Pfam" id="PF01966">
    <property type="entry name" value="HD"/>
    <property type="match status" value="1"/>
</dbReference>
<name>A0A1G1ZTW4_9BACT</name>
<dbReference type="SUPFAM" id="SSF109604">
    <property type="entry name" value="HD-domain/PDEase-like"/>
    <property type="match status" value="1"/>
</dbReference>
<dbReference type="InterPro" id="IPR003607">
    <property type="entry name" value="HD/PDEase_dom"/>
</dbReference>
<dbReference type="EMBL" id="MHJM01000013">
    <property type="protein sequence ID" value="OGY67915.1"/>
    <property type="molecule type" value="Genomic_DNA"/>
</dbReference>
<evidence type="ECO:0000313" key="2">
    <source>
        <dbReference type="EMBL" id="OGY67915.1"/>
    </source>
</evidence>
<feature type="domain" description="HD" evidence="1">
    <location>
        <begin position="58"/>
        <end position="134"/>
    </location>
</feature>
<dbReference type="InterPro" id="IPR050135">
    <property type="entry name" value="dGTPase-like"/>
</dbReference>
<comment type="caution">
    <text evidence="2">The sequence shown here is derived from an EMBL/GenBank/DDBJ whole genome shotgun (WGS) entry which is preliminary data.</text>
</comment>
<dbReference type="GO" id="GO:0008832">
    <property type="term" value="F:dGTPase activity"/>
    <property type="evidence" value="ECO:0007669"/>
    <property type="project" value="TreeGrafter"/>
</dbReference>
<dbReference type="GO" id="GO:0006203">
    <property type="term" value="P:dGTP catabolic process"/>
    <property type="evidence" value="ECO:0007669"/>
    <property type="project" value="TreeGrafter"/>
</dbReference>
<sequence>MKFCLPDQKIISDPLLGLINISEFLPLIDVPEFQSLAFKYQLGLAFLLFPSATHTRKQHCFGAYQRTKTLMRYWTRNNMVTKDQARTVRAYALYHDIGHGPFSHTVEPLFDLLPKSKRTALRADDAMALEIVRGLRKKIESVGVDFKLFYDLCQHKNPLYLAVHDKNLGMEKFDYLTRDAFYTVNEVPGVDYLSRYVYFIDKQVVVDEQAMDQARSIQAFYIKMSKHVYLRKKSAIIQRLIQKMAYEMVKDGISVNDIWKMTDFGLLGRFELSKNPLIRYYYSRLCSGQFPKTAMDFKYGQFLQVDKYREDKTMHIFGFDEETLNSMLAHPAITNLQSLAEIEKKVARIAKIPSEMVIVVPPMSHHRFIPEDIKVYGRDGRIVKLSDFYPDHFAAMAEYGRSHHLLRICAFAEYRDQLSKASEKIKDYFLSFIR</sequence>
<gene>
    <name evidence="2" type="ORF">A3H63_02670</name>
</gene>
<accession>A0A1G1ZTW4</accession>
<dbReference type="PANTHER" id="PTHR11373">
    <property type="entry name" value="DEOXYNUCLEOSIDE TRIPHOSPHATE TRIPHOSPHOHYDROLASE"/>
    <property type="match status" value="1"/>
</dbReference>
<dbReference type="AlphaFoldDB" id="A0A1G1ZTW4"/>
<organism evidence="2 3">
    <name type="scientific">Candidatus Harrisonbacteria bacterium RIFCSPLOWO2_02_FULL_45_10c</name>
    <dbReference type="NCBI Taxonomy" id="1798410"/>
    <lineage>
        <taxon>Bacteria</taxon>
        <taxon>Candidatus Harrisoniibacteriota</taxon>
    </lineage>
</organism>
<dbReference type="Gene3D" id="1.10.3210.10">
    <property type="entry name" value="Hypothetical protein af1432"/>
    <property type="match status" value="1"/>
</dbReference>
<dbReference type="CDD" id="cd00077">
    <property type="entry name" value="HDc"/>
    <property type="match status" value="1"/>
</dbReference>
<evidence type="ECO:0000313" key="3">
    <source>
        <dbReference type="Proteomes" id="UP000176284"/>
    </source>
</evidence>